<feature type="compositionally biased region" description="Polar residues" evidence="1">
    <location>
        <begin position="136"/>
        <end position="148"/>
    </location>
</feature>
<sequence length="183" mass="20689">MVENDPIAVEKIVAAVVSAMHNMDRNFSIERATKLGANGFYSSYKDTKQDEFLKLVQGSSTVAEYQKKFIELSKYAQVLVSNEIDKCRRFEDRLREDIRSSVTAAGWNEFGKLVESALRVEKSMSDRQIDEEQLKSKASGSQTWTEISNYRPPQKDNRGFRPGVSTSGQFKPISRGSQGSRFS</sequence>
<feature type="region of interest" description="Disordered" evidence="1">
    <location>
        <begin position="129"/>
        <end position="183"/>
    </location>
</feature>
<gene>
    <name evidence="2" type="ORF">Adt_43012</name>
</gene>
<feature type="compositionally biased region" description="Polar residues" evidence="1">
    <location>
        <begin position="164"/>
        <end position="183"/>
    </location>
</feature>
<protein>
    <submittedName>
        <fullName evidence="2">Gag protease polyprotein-like protein</fullName>
    </submittedName>
</protein>
<evidence type="ECO:0000313" key="2">
    <source>
        <dbReference type="EMBL" id="KAL2467161.1"/>
    </source>
</evidence>
<dbReference type="EMBL" id="JBFOLK010000013">
    <property type="protein sequence ID" value="KAL2467161.1"/>
    <property type="molecule type" value="Genomic_DNA"/>
</dbReference>
<organism evidence="2 3">
    <name type="scientific">Abeliophyllum distichum</name>
    <dbReference type="NCBI Taxonomy" id="126358"/>
    <lineage>
        <taxon>Eukaryota</taxon>
        <taxon>Viridiplantae</taxon>
        <taxon>Streptophyta</taxon>
        <taxon>Embryophyta</taxon>
        <taxon>Tracheophyta</taxon>
        <taxon>Spermatophyta</taxon>
        <taxon>Magnoliopsida</taxon>
        <taxon>eudicotyledons</taxon>
        <taxon>Gunneridae</taxon>
        <taxon>Pentapetalae</taxon>
        <taxon>asterids</taxon>
        <taxon>lamiids</taxon>
        <taxon>Lamiales</taxon>
        <taxon>Oleaceae</taxon>
        <taxon>Forsythieae</taxon>
        <taxon>Abeliophyllum</taxon>
    </lineage>
</organism>
<evidence type="ECO:0000256" key="1">
    <source>
        <dbReference type="SAM" id="MobiDB-lite"/>
    </source>
</evidence>
<accession>A0ABD1PTA8</accession>
<dbReference type="AlphaFoldDB" id="A0ABD1PTA8"/>
<proteinExistence type="predicted"/>
<name>A0ABD1PTA8_9LAMI</name>
<evidence type="ECO:0000313" key="3">
    <source>
        <dbReference type="Proteomes" id="UP001604336"/>
    </source>
</evidence>
<dbReference type="Proteomes" id="UP001604336">
    <property type="component" value="Unassembled WGS sequence"/>
</dbReference>
<comment type="caution">
    <text evidence="2">The sequence shown here is derived from an EMBL/GenBank/DDBJ whole genome shotgun (WGS) entry which is preliminary data.</text>
</comment>
<reference evidence="3" key="1">
    <citation type="submission" date="2024-07" db="EMBL/GenBank/DDBJ databases">
        <title>Two chromosome-level genome assemblies of Korean endemic species Abeliophyllum distichum and Forsythia ovata (Oleaceae).</title>
        <authorList>
            <person name="Jang H."/>
        </authorList>
    </citation>
    <scope>NUCLEOTIDE SEQUENCE [LARGE SCALE GENOMIC DNA]</scope>
</reference>
<keyword evidence="3" id="KW-1185">Reference proteome</keyword>